<organism evidence="2 3">
    <name type="scientific">Austropuccinia psidii MF-1</name>
    <dbReference type="NCBI Taxonomy" id="1389203"/>
    <lineage>
        <taxon>Eukaryota</taxon>
        <taxon>Fungi</taxon>
        <taxon>Dikarya</taxon>
        <taxon>Basidiomycota</taxon>
        <taxon>Pucciniomycotina</taxon>
        <taxon>Pucciniomycetes</taxon>
        <taxon>Pucciniales</taxon>
        <taxon>Sphaerophragmiaceae</taxon>
        <taxon>Austropuccinia</taxon>
    </lineage>
</organism>
<proteinExistence type="predicted"/>
<evidence type="ECO:0000256" key="1">
    <source>
        <dbReference type="SAM" id="Coils"/>
    </source>
</evidence>
<dbReference type="EMBL" id="AVOT02003680">
    <property type="protein sequence ID" value="MBW0474260.1"/>
    <property type="molecule type" value="Genomic_DNA"/>
</dbReference>
<keyword evidence="1" id="KW-0175">Coiled coil</keyword>
<evidence type="ECO:0000313" key="3">
    <source>
        <dbReference type="Proteomes" id="UP000765509"/>
    </source>
</evidence>
<feature type="coiled-coil region" evidence="1">
    <location>
        <begin position="1001"/>
        <end position="1035"/>
    </location>
</feature>
<sequence length="1054" mass="121430">MLIATLSNPGNRQGMRQLVSVSPPQSQEIIQLLSQQYLTLTSETYQEATEAASGTSSPLKAQELPHFKLLKMYDSAMRCTPINRHKAQDMNELLVYLQNHHSIMEDEHILVYWKLRFAVQWQAPGGRAVHPRPQTLLRLRLVLPIILPLRISQENPSDHYSLSFGSSSELFSCRKRQLMALSLHFLLQVSTLRKVKLVRKWPSCLLFYATILYLFRPLEPTFSHQKTLFEANVGHEATSTDVLGTSSGSEDTHLIGQVVIGSPETSPDIKSHKIGPVSSTNNFYEGSTSPETLRHKRLATARNKVEKVAQDNSLKVLIEREVGVLKAQDELIRDLYLEHVMVQDDLEVLLSEFRAAIVVKLQRLGPKAQTFLRQAKSILEEIPTRNNWVELLDEAERDYILWRQTSGRHFFLAIFQIPQRNSKKLDRLSVDVRTKISQIPFEKRTEPQNRALDLARAREVGLALSSIEKRLLRTIAEGRESQLTKADCEFIETLKGTNVALRRVEQSAELLASYADSEADIDKPIVSDIITALQALSFRSRKGTPWTKEQTQLFEKLAQLRNLKSVDRLLSPGQRKIILRLSSETRASRTRIFYQKALDSSKIDAKPSEEMLQLQIKLEKALNNKNGPMGTHLSEQEIALIKDYAIRHDLLNKKLNYVQSDLAIDTSRFRFSNRERKLKILSSSTETSFLAGTHTSAFGSKGFLDPPVVDFAQKVKEAQGMIDDDAKVTKVLSLLLRNKDQAPGFNRKAQHFGELWQNGHLGFKEITLKKSMLAIYNEILHSMTLEEKVFQYLKWKEEMRLDLSKEEQFTRNYFQNNGVLTFEDKFKVIDLSKFLYLPSVPERVCQWLKNNLKALYKNIFSNLNLWKKKLRFTPGFKFCHPSSADPIKKVESKELSTEIALSLPESRESRLDFSTNQRQRAYKAYDNHIYDHLTHPERRKLKILRYLLSTSPEPPPASTILKLVELLDMAEKRMRLDLHIDNPETFPKIKSFLEGHYKRRKIEKERLLQCLTKKRENLESHRVVVQEKIRELENLCRLLATSDVKEGWPHLTVD</sequence>
<name>A0A9Q3C038_9BASI</name>
<accession>A0A9Q3C038</accession>
<dbReference type="AlphaFoldDB" id="A0A9Q3C038"/>
<comment type="caution">
    <text evidence="2">The sequence shown here is derived from an EMBL/GenBank/DDBJ whole genome shotgun (WGS) entry which is preliminary data.</text>
</comment>
<evidence type="ECO:0000313" key="2">
    <source>
        <dbReference type="EMBL" id="MBW0474260.1"/>
    </source>
</evidence>
<protein>
    <submittedName>
        <fullName evidence="2">Uncharacterized protein</fullName>
    </submittedName>
</protein>
<dbReference type="Proteomes" id="UP000765509">
    <property type="component" value="Unassembled WGS sequence"/>
</dbReference>
<gene>
    <name evidence="2" type="ORF">O181_013975</name>
</gene>
<dbReference type="OrthoDB" id="2497898at2759"/>
<reference evidence="2" key="1">
    <citation type="submission" date="2021-03" db="EMBL/GenBank/DDBJ databases">
        <title>Draft genome sequence of rust myrtle Austropuccinia psidii MF-1, a brazilian biotype.</title>
        <authorList>
            <person name="Quecine M.C."/>
            <person name="Pachon D.M.R."/>
            <person name="Bonatelli M.L."/>
            <person name="Correr F.H."/>
            <person name="Franceschini L.M."/>
            <person name="Leite T.F."/>
            <person name="Margarido G.R.A."/>
            <person name="Almeida C.A."/>
            <person name="Ferrarezi J.A."/>
            <person name="Labate C.A."/>
        </authorList>
    </citation>
    <scope>NUCLEOTIDE SEQUENCE</scope>
    <source>
        <strain evidence="2">MF-1</strain>
    </source>
</reference>
<keyword evidence="3" id="KW-1185">Reference proteome</keyword>